<dbReference type="STRING" id="862908.BMS_1305"/>
<dbReference type="InterPro" id="IPR011006">
    <property type="entry name" value="CheY-like_superfamily"/>
</dbReference>
<dbReference type="GO" id="GO:0000160">
    <property type="term" value="P:phosphorelay signal transduction system"/>
    <property type="evidence" value="ECO:0007669"/>
    <property type="project" value="InterPro"/>
</dbReference>
<accession>E1WZJ1</accession>
<evidence type="ECO:0000313" key="4">
    <source>
        <dbReference type="EMBL" id="CBW26177.1"/>
    </source>
</evidence>
<dbReference type="PANTHER" id="PTHR44591:SF3">
    <property type="entry name" value="RESPONSE REGULATORY DOMAIN-CONTAINING PROTEIN"/>
    <property type="match status" value="1"/>
</dbReference>
<evidence type="ECO:0000313" key="5">
    <source>
        <dbReference type="Proteomes" id="UP000008963"/>
    </source>
</evidence>
<feature type="domain" description="Response regulatory" evidence="3">
    <location>
        <begin position="6"/>
        <end position="122"/>
    </location>
</feature>
<organism evidence="4 5">
    <name type="scientific">Halobacteriovorax marinus (strain ATCC BAA-682 / DSM 15412 / SJ)</name>
    <name type="common">Bacteriovorax marinus</name>
    <dbReference type="NCBI Taxonomy" id="862908"/>
    <lineage>
        <taxon>Bacteria</taxon>
        <taxon>Pseudomonadati</taxon>
        <taxon>Bdellovibrionota</taxon>
        <taxon>Bacteriovoracia</taxon>
        <taxon>Bacteriovoracales</taxon>
        <taxon>Halobacteriovoraceae</taxon>
        <taxon>Halobacteriovorax</taxon>
    </lineage>
</organism>
<dbReference type="PATRIC" id="fig|862908.3.peg.1242"/>
<dbReference type="Gene3D" id="3.40.50.2300">
    <property type="match status" value="1"/>
</dbReference>
<dbReference type="AlphaFoldDB" id="E1WZJ1"/>
<dbReference type="EMBL" id="FQ312005">
    <property type="protein sequence ID" value="CBW26177.1"/>
    <property type="molecule type" value="Genomic_DNA"/>
</dbReference>
<dbReference type="InterPro" id="IPR001789">
    <property type="entry name" value="Sig_transdc_resp-reg_receiver"/>
</dbReference>
<feature type="modified residue" description="4-aspartylphosphate" evidence="2">
    <location>
        <position position="56"/>
    </location>
</feature>
<proteinExistence type="predicted"/>
<keyword evidence="1 2" id="KW-0597">Phosphoprotein</keyword>
<dbReference type="eggNOG" id="COG0784">
    <property type="taxonomic scope" value="Bacteria"/>
</dbReference>
<evidence type="ECO:0000256" key="2">
    <source>
        <dbReference type="PROSITE-ProRule" id="PRU00169"/>
    </source>
</evidence>
<dbReference type="Pfam" id="PF00072">
    <property type="entry name" value="Response_reg"/>
    <property type="match status" value="1"/>
</dbReference>
<evidence type="ECO:0000256" key="1">
    <source>
        <dbReference type="ARBA" id="ARBA00022553"/>
    </source>
</evidence>
<dbReference type="KEGG" id="bmx:BMS_1305"/>
<name>E1WZJ1_HALMS</name>
<keyword evidence="5" id="KW-1185">Reference proteome</keyword>
<dbReference type="InterPro" id="IPR050595">
    <property type="entry name" value="Bact_response_regulator"/>
</dbReference>
<gene>
    <name evidence="4" type="ordered locus">BMS_1305</name>
</gene>
<dbReference type="PROSITE" id="PS50110">
    <property type="entry name" value="RESPONSE_REGULATORY"/>
    <property type="match status" value="1"/>
</dbReference>
<protein>
    <recommendedName>
        <fullName evidence="3">Response regulatory domain-containing protein</fullName>
    </recommendedName>
</protein>
<dbReference type="Proteomes" id="UP000008963">
    <property type="component" value="Chromosome"/>
</dbReference>
<sequence>MSMDLKFIVIDDSAEMVALLNKFIENCQLGHGHSFENEFEAMDFVSVNKADVLIIDVNLKHINGFKLGDMLREMLKIELPIIYISSNDLYLKEFYDSDQRNTYFMNKPFDKETFESVIKKMTNTN</sequence>
<reference evidence="5" key="1">
    <citation type="journal article" date="2013" name="ISME J.">
        <title>A small predatory core genome in the divergent marine Bacteriovorax marinus SJ and the terrestrial Bdellovibrio bacteriovorus.</title>
        <authorList>
            <person name="Crossman L.C."/>
            <person name="Chen H."/>
            <person name="Cerdeno-Tarraga A.M."/>
            <person name="Brooks K."/>
            <person name="Quail M.A."/>
            <person name="Pineiro S.A."/>
            <person name="Hobley L."/>
            <person name="Sockett R.E."/>
            <person name="Bentley S.D."/>
            <person name="Parkhill J."/>
            <person name="Williams H.N."/>
            <person name="Stine O.C."/>
        </authorList>
    </citation>
    <scope>NUCLEOTIDE SEQUENCE [LARGE SCALE GENOMIC DNA]</scope>
    <source>
        <strain evidence="5">ATCC BAA-682 / DSM 15412 / SJ</strain>
    </source>
</reference>
<evidence type="ECO:0000259" key="3">
    <source>
        <dbReference type="PROSITE" id="PS50110"/>
    </source>
</evidence>
<dbReference type="SUPFAM" id="SSF52172">
    <property type="entry name" value="CheY-like"/>
    <property type="match status" value="1"/>
</dbReference>
<dbReference type="HOGENOM" id="CLU_1989514_0_0_7"/>
<dbReference type="PANTHER" id="PTHR44591">
    <property type="entry name" value="STRESS RESPONSE REGULATOR PROTEIN 1"/>
    <property type="match status" value="1"/>
</dbReference>